<comment type="caution">
    <text evidence="8">The sequence shown here is derived from an EMBL/GenBank/DDBJ whole genome shotgun (WGS) entry which is preliminary data.</text>
</comment>
<dbReference type="SMART" id="SM00283">
    <property type="entry name" value="MA"/>
    <property type="match status" value="1"/>
</dbReference>
<evidence type="ECO:0000256" key="3">
    <source>
        <dbReference type="PROSITE-ProRule" id="PRU00284"/>
    </source>
</evidence>
<dbReference type="PRINTS" id="PR00260">
    <property type="entry name" value="CHEMTRNSDUCR"/>
</dbReference>
<dbReference type="InterPro" id="IPR003660">
    <property type="entry name" value="HAMP_dom"/>
</dbReference>
<evidence type="ECO:0000259" key="7">
    <source>
        <dbReference type="PROSITE" id="PS50885"/>
    </source>
</evidence>
<dbReference type="InterPro" id="IPR051310">
    <property type="entry name" value="MCP_chemotaxis"/>
</dbReference>
<keyword evidence="5" id="KW-0812">Transmembrane</keyword>
<evidence type="ECO:0000256" key="1">
    <source>
        <dbReference type="ARBA" id="ARBA00022481"/>
    </source>
</evidence>
<organism evidence="8 9">
    <name type="scientific">Undibacterium aquatile</name>
    <dbReference type="NCBI Taxonomy" id="1537398"/>
    <lineage>
        <taxon>Bacteria</taxon>
        <taxon>Pseudomonadati</taxon>
        <taxon>Pseudomonadota</taxon>
        <taxon>Betaproteobacteria</taxon>
        <taxon>Burkholderiales</taxon>
        <taxon>Oxalobacteraceae</taxon>
        <taxon>Undibacterium</taxon>
    </lineage>
</organism>
<dbReference type="RefSeq" id="WP_190476951.1">
    <property type="nucleotide sequence ID" value="NZ_JACOFT010000001.1"/>
</dbReference>
<proteinExistence type="inferred from homology"/>
<keyword evidence="9" id="KW-1185">Reference proteome</keyword>
<feature type="domain" description="HAMP" evidence="7">
    <location>
        <begin position="207"/>
        <end position="259"/>
    </location>
</feature>
<feature type="compositionally biased region" description="Low complexity" evidence="4">
    <location>
        <begin position="532"/>
        <end position="548"/>
    </location>
</feature>
<evidence type="ECO:0000259" key="6">
    <source>
        <dbReference type="PROSITE" id="PS50111"/>
    </source>
</evidence>
<dbReference type="Gene3D" id="1.10.287.950">
    <property type="entry name" value="Methyl-accepting chemotaxis protein"/>
    <property type="match status" value="1"/>
</dbReference>
<keyword evidence="5" id="KW-0472">Membrane</keyword>
<dbReference type="Pfam" id="PF12729">
    <property type="entry name" value="4HB_MCP_1"/>
    <property type="match status" value="1"/>
</dbReference>
<name>A0ABR6XBS1_9BURK</name>
<evidence type="ECO:0000256" key="5">
    <source>
        <dbReference type="SAM" id="Phobius"/>
    </source>
</evidence>
<dbReference type="SUPFAM" id="SSF58104">
    <property type="entry name" value="Methyl-accepting chemotaxis protein (MCP) signaling domain"/>
    <property type="match status" value="1"/>
</dbReference>
<dbReference type="CDD" id="cd06225">
    <property type="entry name" value="HAMP"/>
    <property type="match status" value="1"/>
</dbReference>
<dbReference type="InterPro" id="IPR004090">
    <property type="entry name" value="Chemotax_Me-accpt_rcpt"/>
</dbReference>
<dbReference type="CDD" id="cd11386">
    <property type="entry name" value="MCP_signal"/>
    <property type="match status" value="1"/>
</dbReference>
<dbReference type="CDD" id="cd19411">
    <property type="entry name" value="MCP2201-like_sensor"/>
    <property type="match status" value="1"/>
</dbReference>
<evidence type="ECO:0000313" key="9">
    <source>
        <dbReference type="Proteomes" id="UP000637632"/>
    </source>
</evidence>
<gene>
    <name evidence="8" type="ORF">H8K26_01805</name>
</gene>
<dbReference type="PANTHER" id="PTHR43531:SF14">
    <property type="entry name" value="METHYL-ACCEPTING CHEMOTAXIS PROTEIN I-RELATED"/>
    <property type="match status" value="1"/>
</dbReference>
<dbReference type="EMBL" id="JACOFT010000001">
    <property type="protein sequence ID" value="MBC3810163.1"/>
    <property type="molecule type" value="Genomic_DNA"/>
</dbReference>
<protein>
    <submittedName>
        <fullName evidence="8">MCP four helix bundle domain-containing protein</fullName>
    </submittedName>
</protein>
<feature type="domain" description="Methyl-accepting transducer" evidence="6">
    <location>
        <begin position="264"/>
        <end position="493"/>
    </location>
</feature>
<dbReference type="PROSITE" id="PS50885">
    <property type="entry name" value="HAMP"/>
    <property type="match status" value="1"/>
</dbReference>
<dbReference type="Proteomes" id="UP000637632">
    <property type="component" value="Unassembled WGS sequence"/>
</dbReference>
<evidence type="ECO:0000256" key="4">
    <source>
        <dbReference type="SAM" id="MobiDB-lite"/>
    </source>
</evidence>
<reference evidence="8 9" key="1">
    <citation type="submission" date="2020-08" db="EMBL/GenBank/DDBJ databases">
        <title>Novel species isolated from subtropical streams in China.</title>
        <authorList>
            <person name="Lu H."/>
        </authorList>
    </citation>
    <scope>NUCLEOTIDE SEQUENCE [LARGE SCALE GENOMIC DNA]</scope>
    <source>
        <strain evidence="8 9">CCTCC AB 2015119</strain>
    </source>
</reference>
<dbReference type="Pfam" id="PF00015">
    <property type="entry name" value="MCPsignal"/>
    <property type="match status" value="1"/>
</dbReference>
<dbReference type="PANTHER" id="PTHR43531">
    <property type="entry name" value="PROTEIN ICFG"/>
    <property type="match status" value="1"/>
</dbReference>
<keyword evidence="5" id="KW-1133">Transmembrane helix</keyword>
<dbReference type="InterPro" id="IPR047347">
    <property type="entry name" value="YvaQ-like_sensor"/>
</dbReference>
<feature type="transmembrane region" description="Helical" evidence="5">
    <location>
        <begin position="7"/>
        <end position="26"/>
    </location>
</feature>
<dbReference type="InterPro" id="IPR004089">
    <property type="entry name" value="MCPsignal_dom"/>
</dbReference>
<dbReference type="PROSITE" id="PS50111">
    <property type="entry name" value="CHEMOTAXIS_TRANSDUC_2"/>
    <property type="match status" value="1"/>
</dbReference>
<evidence type="ECO:0000313" key="8">
    <source>
        <dbReference type="EMBL" id="MBC3810163.1"/>
    </source>
</evidence>
<keyword evidence="3" id="KW-0807">Transducer</keyword>
<accession>A0ABR6XBS1</accession>
<sequence>MTIAKRLYILMAAVLIGIVTLIGIGISQINKVFETTNYVNVNVVPSLIDLNLIKSGTAQNRILSWQWLAASDPAKKAELQKKIDEAESGVLKAFDKYEKDDISDDKDRAMLSDDRKAFEVYRQIRNKAIEIGNGAGAEEARAYLFSQQTDASKVAKLVDDHIDYNVQIGINSAEEAKKVQNSAIWMSLAIGAIALAAIGLMGIRLARNISSSLNSAIDIAERVAAGDLTQVIEVKGTDEVAKLMISLKNMSSSLEHICTEIRHSTDSIATASGEIASGNMDLSSRTEQQAGALEETASSMEELTSTVKQNSDNARQANVLASTATTLAVEGGNVVGEVVHTMGEINESARKIVDIISVIDGIAFQTNILALNAAVEAARAGEQGRGFAVVASEVRNLAQRSASAAKEIKALIDNSVEKVDAGSRLVDKAGNTMSEIVTGIHKVSDVVSEISSASSEQSAGIEQINQAVVHMDETTQQNAALVEEAAAAASALQDQAEKLTELVSFFKLREMGGASKRSVSRTTQTTAPAPKPVAKASAKPVAIAARPALKTSAPTNDSGTDWEEF</sequence>
<keyword evidence="1" id="KW-0488">Methylation</keyword>
<dbReference type="Pfam" id="PF00672">
    <property type="entry name" value="HAMP"/>
    <property type="match status" value="1"/>
</dbReference>
<comment type="similarity">
    <text evidence="2">Belongs to the methyl-accepting chemotaxis (MCP) protein family.</text>
</comment>
<dbReference type="InterPro" id="IPR024478">
    <property type="entry name" value="HlyB_4HB_MCP"/>
</dbReference>
<feature type="region of interest" description="Disordered" evidence="4">
    <location>
        <begin position="514"/>
        <end position="565"/>
    </location>
</feature>
<evidence type="ECO:0000256" key="2">
    <source>
        <dbReference type="ARBA" id="ARBA00029447"/>
    </source>
</evidence>
<dbReference type="SMART" id="SM00304">
    <property type="entry name" value="HAMP"/>
    <property type="match status" value="1"/>
</dbReference>